<gene>
    <name evidence="2" type="ORF">PF001_g28515</name>
</gene>
<comment type="caution">
    <text evidence="2">The sequence shown here is derived from an EMBL/GenBank/DDBJ whole genome shotgun (WGS) entry which is preliminary data.</text>
</comment>
<evidence type="ECO:0000313" key="2">
    <source>
        <dbReference type="EMBL" id="KAE9271136.1"/>
    </source>
</evidence>
<evidence type="ECO:0000256" key="1">
    <source>
        <dbReference type="SAM" id="Coils"/>
    </source>
</evidence>
<proteinExistence type="predicted"/>
<reference evidence="2 3" key="1">
    <citation type="submission" date="2018-08" db="EMBL/GenBank/DDBJ databases">
        <title>Genomic investigation of the strawberry pathogen Phytophthora fragariae indicates pathogenicity is determined by transcriptional variation in three key races.</title>
        <authorList>
            <person name="Adams T.M."/>
            <person name="Armitage A.D."/>
            <person name="Sobczyk M.K."/>
            <person name="Bates H.J."/>
            <person name="Dunwell J.M."/>
            <person name="Nellist C.F."/>
            <person name="Harrison R.J."/>
        </authorList>
    </citation>
    <scope>NUCLEOTIDE SEQUENCE [LARGE SCALE GENOMIC DNA]</scope>
    <source>
        <strain evidence="2 3">A4</strain>
    </source>
</reference>
<dbReference type="AlphaFoldDB" id="A0A6A4BEL9"/>
<evidence type="ECO:0000313" key="3">
    <source>
        <dbReference type="Proteomes" id="UP000437068"/>
    </source>
</evidence>
<keyword evidence="1" id="KW-0175">Coiled coil</keyword>
<organism evidence="2 3">
    <name type="scientific">Phytophthora fragariae</name>
    <dbReference type="NCBI Taxonomy" id="53985"/>
    <lineage>
        <taxon>Eukaryota</taxon>
        <taxon>Sar</taxon>
        <taxon>Stramenopiles</taxon>
        <taxon>Oomycota</taxon>
        <taxon>Peronosporomycetes</taxon>
        <taxon>Peronosporales</taxon>
        <taxon>Peronosporaceae</taxon>
        <taxon>Phytophthora</taxon>
    </lineage>
</organism>
<feature type="coiled-coil region" evidence="1">
    <location>
        <begin position="41"/>
        <end position="83"/>
    </location>
</feature>
<accession>A0A6A4BEL9</accession>
<name>A0A6A4BEL9_9STRA</name>
<dbReference type="Proteomes" id="UP000437068">
    <property type="component" value="Unassembled WGS sequence"/>
</dbReference>
<sequence>MNMNSAQAPPAASERVFIDVTPKRLLTHDQCMAELRLRHREREEEEQLRQQRRTEAVLRRQMNLRLKAEKAREREDKRLLRDEEKLRKLVLGRWKRIARAVKKIVAANHKIATRTRGPHPKLKFRQMELVERALFFRPSRLSQPGKWPELPPLK</sequence>
<dbReference type="EMBL" id="QXGE01004303">
    <property type="protein sequence ID" value="KAE9271136.1"/>
    <property type="molecule type" value="Genomic_DNA"/>
</dbReference>
<protein>
    <submittedName>
        <fullName evidence="2">Uncharacterized protein</fullName>
    </submittedName>
</protein>